<dbReference type="Pfam" id="PF00175">
    <property type="entry name" value="NAD_binding_1"/>
    <property type="match status" value="1"/>
</dbReference>
<evidence type="ECO:0000256" key="3">
    <source>
        <dbReference type="ARBA" id="ARBA00006105"/>
    </source>
</evidence>
<evidence type="ECO:0000256" key="7">
    <source>
        <dbReference type="ARBA" id="ARBA00022827"/>
    </source>
</evidence>
<sequence length="282" mass="31081">MIGSKTIITVGTISIIGGYLISKRCGSSNVAFNFPPYRMTPVELDEATKLTPDVKHYRFKLPSSDSPTVPITAPMLIKTSAGIRPFTPFYNDSDPGYIHFAIKNYNRGVSKSVSELLPGDKVKIAGPLPHVQMDGTTSKYDQVYLIGAGSGLTPLWSYLNATLNDPFSQTKLKLIYANKTKDDIVFKNEIDKLKTQYPDRFEVVHVLEQSDEVAKYTGRLTSDILKKEVGIPGEKNKVLVCGPPKFIEIVAGSKRRGPPFIQGTFGGALKEIGFLQSQVVKY</sequence>
<gene>
    <name evidence="17" type="ORF">SAPINGB_P004915</name>
</gene>
<keyword evidence="7 14" id="KW-0274">FAD</keyword>
<accession>A0A5E8C048</accession>
<dbReference type="GeneID" id="43583730"/>
<feature type="binding site" evidence="14">
    <location>
        <position position="109"/>
    </location>
    <ligand>
        <name>FAD</name>
        <dbReference type="ChEBI" id="CHEBI:57692"/>
    </ligand>
</feature>
<comment type="catalytic activity">
    <reaction evidence="13 15">
        <text>2 Fe(III)-[cytochrome b5] + NADH = 2 Fe(II)-[cytochrome b5] + NAD(+) + H(+)</text>
        <dbReference type="Rhea" id="RHEA:46680"/>
        <dbReference type="Rhea" id="RHEA-COMP:10438"/>
        <dbReference type="Rhea" id="RHEA-COMP:10439"/>
        <dbReference type="ChEBI" id="CHEBI:15378"/>
        <dbReference type="ChEBI" id="CHEBI:29033"/>
        <dbReference type="ChEBI" id="CHEBI:29034"/>
        <dbReference type="ChEBI" id="CHEBI:57540"/>
        <dbReference type="ChEBI" id="CHEBI:57945"/>
        <dbReference type="EC" id="1.6.2.2"/>
    </reaction>
</comment>
<evidence type="ECO:0000256" key="11">
    <source>
        <dbReference type="ARBA" id="ARBA00023128"/>
    </source>
</evidence>
<dbReference type="AlphaFoldDB" id="A0A5E8C048"/>
<evidence type="ECO:0000256" key="2">
    <source>
        <dbReference type="ARBA" id="ARBA00004572"/>
    </source>
</evidence>
<dbReference type="InterPro" id="IPR039261">
    <property type="entry name" value="FNR_nucleotide-bd"/>
</dbReference>
<keyword evidence="11" id="KW-0496">Mitochondrion</keyword>
<evidence type="ECO:0000259" key="16">
    <source>
        <dbReference type="PROSITE" id="PS51384"/>
    </source>
</evidence>
<comment type="similarity">
    <text evidence="3 15">Belongs to the flavoprotein pyridine nucleotide cytochrome reductase family.</text>
</comment>
<dbReference type="GO" id="GO:0090524">
    <property type="term" value="F:cytochrome-b5 reductase activity, acting on NADH"/>
    <property type="evidence" value="ECO:0007669"/>
    <property type="project" value="UniProtKB-EC"/>
</dbReference>
<evidence type="ECO:0000256" key="12">
    <source>
        <dbReference type="ARBA" id="ARBA00023136"/>
    </source>
</evidence>
<dbReference type="PRINTS" id="PR00406">
    <property type="entry name" value="CYTB5RDTASE"/>
</dbReference>
<feature type="binding site" evidence="14">
    <location>
        <position position="153"/>
    </location>
    <ligand>
        <name>FAD</name>
        <dbReference type="ChEBI" id="CHEBI:57692"/>
    </ligand>
</feature>
<comment type="cofactor">
    <cofactor evidence="1 14 15">
        <name>FAD</name>
        <dbReference type="ChEBI" id="CHEBI:57692"/>
    </cofactor>
</comment>
<proteinExistence type="inferred from homology"/>
<feature type="binding site" evidence="14">
    <location>
        <position position="110"/>
    </location>
    <ligand>
        <name>FAD</name>
        <dbReference type="ChEBI" id="CHEBI:57692"/>
    </ligand>
</feature>
<protein>
    <recommendedName>
        <fullName evidence="15">NADH-cytochrome b5 reductase</fullName>
        <ecNumber evidence="15">1.6.2.2</ecNumber>
    </recommendedName>
</protein>
<dbReference type="InterPro" id="IPR017927">
    <property type="entry name" value="FAD-bd_FR_type"/>
</dbReference>
<keyword evidence="18" id="KW-1185">Reference proteome</keyword>
<dbReference type="InterPro" id="IPR008333">
    <property type="entry name" value="Cbr1-like_FAD-bd_dom"/>
</dbReference>
<feature type="binding site" evidence="14">
    <location>
        <position position="84"/>
    </location>
    <ligand>
        <name>FAD</name>
        <dbReference type="ChEBI" id="CHEBI:57692"/>
    </ligand>
</feature>
<evidence type="ECO:0000256" key="8">
    <source>
        <dbReference type="ARBA" id="ARBA00022989"/>
    </source>
</evidence>
<evidence type="ECO:0000256" key="4">
    <source>
        <dbReference type="ARBA" id="ARBA00022630"/>
    </source>
</evidence>
<evidence type="ECO:0000256" key="15">
    <source>
        <dbReference type="RuleBase" id="RU361226"/>
    </source>
</evidence>
<evidence type="ECO:0000256" key="5">
    <source>
        <dbReference type="ARBA" id="ARBA00022692"/>
    </source>
</evidence>
<dbReference type="SUPFAM" id="SSF63380">
    <property type="entry name" value="Riboflavin synthase domain-like"/>
    <property type="match status" value="1"/>
</dbReference>
<keyword evidence="5" id="KW-0812">Transmembrane</keyword>
<dbReference type="SUPFAM" id="SSF52343">
    <property type="entry name" value="Ferredoxin reductase-like, C-terminal NADP-linked domain"/>
    <property type="match status" value="1"/>
</dbReference>
<feature type="domain" description="FAD-binding FR-type" evidence="16">
    <location>
        <begin position="37"/>
        <end position="134"/>
    </location>
</feature>
<feature type="binding site" evidence="14">
    <location>
        <position position="85"/>
    </location>
    <ligand>
        <name>FAD</name>
        <dbReference type="ChEBI" id="CHEBI:57692"/>
    </ligand>
</feature>
<reference evidence="17 18" key="1">
    <citation type="submission" date="2019-09" db="EMBL/GenBank/DDBJ databases">
        <authorList>
            <person name="Brejova B."/>
        </authorList>
    </citation>
    <scope>NUCLEOTIDE SEQUENCE [LARGE SCALE GENOMIC DNA]</scope>
</reference>
<dbReference type="PANTHER" id="PTHR19370">
    <property type="entry name" value="NADH-CYTOCHROME B5 REDUCTASE"/>
    <property type="match status" value="1"/>
</dbReference>
<dbReference type="PROSITE" id="PS51384">
    <property type="entry name" value="FAD_FR"/>
    <property type="match status" value="1"/>
</dbReference>
<dbReference type="Pfam" id="PF00970">
    <property type="entry name" value="FAD_binding_6"/>
    <property type="match status" value="1"/>
</dbReference>
<organism evidence="17 18">
    <name type="scientific">Magnusiomyces paraingens</name>
    <dbReference type="NCBI Taxonomy" id="2606893"/>
    <lineage>
        <taxon>Eukaryota</taxon>
        <taxon>Fungi</taxon>
        <taxon>Dikarya</taxon>
        <taxon>Ascomycota</taxon>
        <taxon>Saccharomycotina</taxon>
        <taxon>Dipodascomycetes</taxon>
        <taxon>Dipodascales</taxon>
        <taxon>Dipodascaceae</taxon>
        <taxon>Magnusiomyces</taxon>
    </lineage>
</organism>
<evidence type="ECO:0000313" key="18">
    <source>
        <dbReference type="Proteomes" id="UP000398389"/>
    </source>
</evidence>
<dbReference type="InterPro" id="IPR017938">
    <property type="entry name" value="Riboflavin_synthase-like_b-brl"/>
</dbReference>
<dbReference type="RefSeq" id="XP_031855521.1">
    <property type="nucleotide sequence ID" value="XM_031999630.1"/>
</dbReference>
<keyword evidence="4 14" id="KW-0285">Flavoprotein</keyword>
<dbReference type="OrthoDB" id="4049183at2759"/>
<dbReference type="PRINTS" id="PR00371">
    <property type="entry name" value="FPNCR"/>
</dbReference>
<evidence type="ECO:0000256" key="6">
    <source>
        <dbReference type="ARBA" id="ARBA00022787"/>
    </source>
</evidence>
<keyword evidence="12" id="KW-0472">Membrane</keyword>
<dbReference type="EMBL" id="CABVLU010000004">
    <property type="protein sequence ID" value="VVT56250.1"/>
    <property type="molecule type" value="Genomic_DNA"/>
</dbReference>
<dbReference type="InterPro" id="IPR001709">
    <property type="entry name" value="Flavoprot_Pyr_Nucl_cyt_Rdtase"/>
</dbReference>
<evidence type="ECO:0000256" key="1">
    <source>
        <dbReference type="ARBA" id="ARBA00001974"/>
    </source>
</evidence>
<dbReference type="InterPro" id="IPR001433">
    <property type="entry name" value="OxRdtase_FAD/NAD-bd"/>
</dbReference>
<dbReference type="CDD" id="cd06183">
    <property type="entry name" value="cyt_b5_reduct_like"/>
    <property type="match status" value="1"/>
</dbReference>
<feature type="binding site" evidence="14">
    <location>
        <position position="103"/>
    </location>
    <ligand>
        <name>FAD</name>
        <dbReference type="ChEBI" id="CHEBI:57692"/>
    </ligand>
</feature>
<keyword evidence="9 15" id="KW-0560">Oxidoreductase</keyword>
<dbReference type="Proteomes" id="UP000398389">
    <property type="component" value="Unassembled WGS sequence"/>
</dbReference>
<dbReference type="GO" id="GO:0005741">
    <property type="term" value="C:mitochondrial outer membrane"/>
    <property type="evidence" value="ECO:0007669"/>
    <property type="project" value="UniProtKB-SubCell"/>
</dbReference>
<keyword evidence="6" id="KW-1000">Mitochondrion outer membrane</keyword>
<dbReference type="InterPro" id="IPR001834">
    <property type="entry name" value="CBR-like"/>
</dbReference>
<dbReference type="EC" id="1.6.2.2" evidence="15"/>
<evidence type="ECO:0000256" key="10">
    <source>
        <dbReference type="ARBA" id="ARBA00023027"/>
    </source>
</evidence>
<keyword evidence="10 15" id="KW-0520">NAD</keyword>
<evidence type="ECO:0000256" key="14">
    <source>
        <dbReference type="PIRSR" id="PIRSR601834-1"/>
    </source>
</evidence>
<evidence type="ECO:0000256" key="13">
    <source>
        <dbReference type="ARBA" id="ARBA00047682"/>
    </source>
</evidence>
<evidence type="ECO:0000256" key="9">
    <source>
        <dbReference type="ARBA" id="ARBA00023002"/>
    </source>
</evidence>
<keyword evidence="8" id="KW-1133">Transmembrane helix</keyword>
<dbReference type="Gene3D" id="2.40.30.10">
    <property type="entry name" value="Translation factors"/>
    <property type="match status" value="1"/>
</dbReference>
<dbReference type="PANTHER" id="PTHR19370:SF171">
    <property type="entry name" value="NADH-CYTOCHROME B5 REDUCTASE 2"/>
    <property type="match status" value="1"/>
</dbReference>
<evidence type="ECO:0000313" key="17">
    <source>
        <dbReference type="EMBL" id="VVT56250.1"/>
    </source>
</evidence>
<name>A0A5E8C048_9ASCO</name>
<comment type="subcellular location">
    <subcellularLocation>
        <location evidence="2">Mitochondrion outer membrane</location>
        <topology evidence="2">Single-pass membrane protein</topology>
    </subcellularLocation>
</comment>
<dbReference type="Gene3D" id="3.40.50.80">
    <property type="entry name" value="Nucleotide-binding domain of ferredoxin-NADP reductase (FNR) module"/>
    <property type="match status" value="1"/>
</dbReference>